<dbReference type="GO" id="GO:1900376">
    <property type="term" value="P:regulation of secondary metabolite biosynthetic process"/>
    <property type="evidence" value="ECO:0007669"/>
    <property type="project" value="TreeGrafter"/>
</dbReference>
<dbReference type="GO" id="GO:0000976">
    <property type="term" value="F:transcription cis-regulatory region binding"/>
    <property type="evidence" value="ECO:0007669"/>
    <property type="project" value="TreeGrafter"/>
</dbReference>
<evidence type="ECO:0000256" key="3">
    <source>
        <dbReference type="ARBA" id="ARBA00022833"/>
    </source>
</evidence>
<dbReference type="GO" id="GO:0045892">
    <property type="term" value="P:negative regulation of DNA-templated transcription"/>
    <property type="evidence" value="ECO:0007669"/>
    <property type="project" value="TreeGrafter"/>
</dbReference>
<dbReference type="InterPro" id="IPR036390">
    <property type="entry name" value="WH_DNA-bd_sf"/>
</dbReference>
<evidence type="ECO:0000256" key="2">
    <source>
        <dbReference type="ARBA" id="ARBA00022491"/>
    </source>
</evidence>
<dbReference type="InterPro" id="IPR036388">
    <property type="entry name" value="WH-like_DNA-bd_sf"/>
</dbReference>
<keyword evidence="2" id="KW-0678">Repressor</keyword>
<keyword evidence="4" id="KW-0805">Transcription regulation</keyword>
<dbReference type="InterPro" id="IPR043135">
    <property type="entry name" value="Fur_C"/>
</dbReference>
<sequence length="153" mass="17335">MLTQQQLVERMREWAVRVTPQRLAIAEVVLNSSDHPTVQQIYERVKGHFPSMTLATIYSTLGVLQKSGLIQELPFQKMSRYEPNMEPHVNLVCIGCENVIDAETGSDVQDVVVGLRTQIADNSDFEVAWQRVDFYGLCPRCALAKRRGELSEV</sequence>
<protein>
    <submittedName>
        <fullName evidence="7">Peroxide stress regulator PerR, FUR family</fullName>
    </submittedName>
</protein>
<dbReference type="GO" id="GO:0008270">
    <property type="term" value="F:zinc ion binding"/>
    <property type="evidence" value="ECO:0007669"/>
    <property type="project" value="TreeGrafter"/>
</dbReference>
<dbReference type="PANTHER" id="PTHR33202:SF7">
    <property type="entry name" value="FERRIC UPTAKE REGULATION PROTEIN"/>
    <property type="match status" value="1"/>
</dbReference>
<evidence type="ECO:0000256" key="1">
    <source>
        <dbReference type="ARBA" id="ARBA00007957"/>
    </source>
</evidence>
<comment type="similarity">
    <text evidence="1">Belongs to the Fur family.</text>
</comment>
<organism evidence="7">
    <name type="scientific">hydrothermal vent metagenome</name>
    <dbReference type="NCBI Taxonomy" id="652676"/>
    <lineage>
        <taxon>unclassified sequences</taxon>
        <taxon>metagenomes</taxon>
        <taxon>ecological metagenomes</taxon>
    </lineage>
</organism>
<dbReference type="Gene3D" id="1.10.10.10">
    <property type="entry name" value="Winged helix-like DNA-binding domain superfamily/Winged helix DNA-binding domain"/>
    <property type="match status" value="1"/>
</dbReference>
<dbReference type="SUPFAM" id="SSF46785">
    <property type="entry name" value="Winged helix' DNA-binding domain"/>
    <property type="match status" value="1"/>
</dbReference>
<evidence type="ECO:0000256" key="4">
    <source>
        <dbReference type="ARBA" id="ARBA00023015"/>
    </source>
</evidence>
<keyword evidence="5" id="KW-0238">DNA-binding</keyword>
<dbReference type="Pfam" id="PF01475">
    <property type="entry name" value="FUR"/>
    <property type="match status" value="1"/>
</dbReference>
<dbReference type="AlphaFoldDB" id="A0A160VD80"/>
<dbReference type="CDD" id="cd07153">
    <property type="entry name" value="Fur_like"/>
    <property type="match status" value="1"/>
</dbReference>
<keyword evidence="3" id="KW-0862">Zinc</keyword>
<gene>
    <name evidence="7" type="ORF">MGWOODY_Clf2321</name>
</gene>
<keyword evidence="6" id="KW-0804">Transcription</keyword>
<dbReference type="GO" id="GO:0003700">
    <property type="term" value="F:DNA-binding transcription factor activity"/>
    <property type="evidence" value="ECO:0007669"/>
    <property type="project" value="InterPro"/>
</dbReference>
<dbReference type="EMBL" id="FAXA01000444">
    <property type="protein sequence ID" value="CUV03595.1"/>
    <property type="molecule type" value="Genomic_DNA"/>
</dbReference>
<dbReference type="Gene3D" id="3.30.1490.190">
    <property type="match status" value="1"/>
</dbReference>
<dbReference type="PANTHER" id="PTHR33202">
    <property type="entry name" value="ZINC UPTAKE REGULATION PROTEIN"/>
    <property type="match status" value="1"/>
</dbReference>
<evidence type="ECO:0000313" key="7">
    <source>
        <dbReference type="EMBL" id="CUV03595.1"/>
    </source>
</evidence>
<accession>A0A160VD80</accession>
<name>A0A160VD80_9ZZZZ</name>
<evidence type="ECO:0000256" key="5">
    <source>
        <dbReference type="ARBA" id="ARBA00023125"/>
    </source>
</evidence>
<evidence type="ECO:0000256" key="6">
    <source>
        <dbReference type="ARBA" id="ARBA00023163"/>
    </source>
</evidence>
<proteinExistence type="inferred from homology"/>
<dbReference type="InterPro" id="IPR002481">
    <property type="entry name" value="FUR"/>
</dbReference>
<reference evidence="7" key="1">
    <citation type="submission" date="2015-10" db="EMBL/GenBank/DDBJ databases">
        <authorList>
            <person name="Gilbert D.G."/>
        </authorList>
    </citation>
    <scope>NUCLEOTIDE SEQUENCE</scope>
</reference>